<evidence type="ECO:0000313" key="1">
    <source>
        <dbReference type="EMBL" id="SBW08397.1"/>
    </source>
</evidence>
<organism evidence="1">
    <name type="scientific">uncultured Eubacteriales bacterium</name>
    <dbReference type="NCBI Taxonomy" id="172733"/>
    <lineage>
        <taxon>Bacteria</taxon>
        <taxon>Bacillati</taxon>
        <taxon>Bacillota</taxon>
        <taxon>Clostridia</taxon>
        <taxon>Eubacteriales</taxon>
        <taxon>environmental samples</taxon>
    </lineage>
</organism>
<proteinExistence type="predicted"/>
<reference evidence="1" key="1">
    <citation type="submission" date="2016-04" db="EMBL/GenBank/DDBJ databases">
        <authorList>
            <person name="Evans L.H."/>
            <person name="Alamgir A."/>
            <person name="Owens N."/>
            <person name="Weber N.D."/>
            <person name="Virtaneva K."/>
            <person name="Barbian K."/>
            <person name="Babar A."/>
            <person name="Rosenke K."/>
        </authorList>
    </citation>
    <scope>NUCLEOTIDE SEQUENCE</scope>
    <source>
        <strain evidence="1">86</strain>
    </source>
</reference>
<protein>
    <recommendedName>
        <fullName evidence="2">Uridine kinase</fullName>
    </recommendedName>
</protein>
<name>A0A212K9T1_9FIRM</name>
<dbReference type="InterPro" id="IPR027417">
    <property type="entry name" value="P-loop_NTPase"/>
</dbReference>
<dbReference type="Gene3D" id="3.40.50.300">
    <property type="entry name" value="P-loop containing nucleotide triphosphate hydrolases"/>
    <property type="match status" value="1"/>
</dbReference>
<evidence type="ECO:0008006" key="2">
    <source>
        <dbReference type="Google" id="ProtNLM"/>
    </source>
</evidence>
<dbReference type="EMBL" id="FLUN01000001">
    <property type="protein sequence ID" value="SBW08397.1"/>
    <property type="molecule type" value="Genomic_DNA"/>
</dbReference>
<dbReference type="AlphaFoldDB" id="A0A212K9T1"/>
<accession>A0A212K9T1</accession>
<sequence length="364" mass="39633">MNRAAKETGALLRLHAARYPVMEPQDAVKLLYQGEFGGGHLIADPAGSLKQLREESLTAVADAPLFENVGGCCCRVYLGPAGRGEAAVMAVHRMFLAGSACLQGSAVGLEEKLAVLSALTAEGALPFSAGELAAYLEEYRARGLPAVSHSAVYRKTYGPAYRVVPKEFAVYFPLLKEIEARLMEQGPVTVALDGLCGSGKTTLAAALGAMYDCNIIPLDAFFLPPDKRTPQRLGEPGGNIDYERFAQEVVPHLGRGEAFTYRVFDCGEPAFTEGRTVEPRPLTVCEGSYSQHPGFGEPYDLKVFVTCTEEEQKRRLLDRSGPALFERFLREWIPMEQAYFNTFRIQATSDLVIDTTPQLPSPGS</sequence>
<gene>
    <name evidence="1" type="ORF">KL86CLO1_12449</name>
</gene>
<dbReference type="SUPFAM" id="SSF52540">
    <property type="entry name" value="P-loop containing nucleoside triphosphate hydrolases"/>
    <property type="match status" value="1"/>
</dbReference>